<dbReference type="KEGG" id="pml:ATP_00258"/>
<feature type="region of interest" description="Disordered" evidence="1">
    <location>
        <begin position="225"/>
        <end position="258"/>
    </location>
</feature>
<sequence>MCFLVVQFCWSTAYPTPPDTKVVKPSSASPKSEPEMPIIPTNINPPPIIPVHNSELVKPQTTTKIPISSSQSAEITAYCADTNSAVTSLSPTFNADAIKIINEIKTSYQNKKNEYLSNQTKDDPTLKEYQKMEDELQNQITPINPQIEKIKPRITALDKDIADKIKAIEQSRIHKGYRDPKTEKLQTEHYDLIEKKELAEKEIGRLEVKEKSLLEQIRIVQRYKKSHEEQFADSDASDKQRLDEHIPEQINKHFDIQK</sequence>
<gene>
    <name evidence="2" type="ordered locus">ATP_00258</name>
</gene>
<name>B3QZQ8_PHYMT</name>
<evidence type="ECO:0000313" key="3">
    <source>
        <dbReference type="Proteomes" id="UP000002020"/>
    </source>
</evidence>
<dbReference type="EMBL" id="CU469464">
    <property type="protein sequence ID" value="CAP18445.1"/>
    <property type="molecule type" value="Genomic_DNA"/>
</dbReference>
<proteinExistence type="predicted"/>
<accession>B3QZQ8</accession>
<protein>
    <submittedName>
        <fullName evidence="2">Uncharacterized protein</fullName>
    </submittedName>
</protein>
<reference evidence="2 3" key="1">
    <citation type="journal article" date="2008" name="BMC Genomics">
        <title>The linear chromosome of the plant-pathogenic mycoplasma 'Candidatus Phytoplasma mali'.</title>
        <authorList>
            <person name="Kube M."/>
            <person name="Schneider B."/>
            <person name="Kuhl H."/>
            <person name="Dandekar T."/>
            <person name="Heitmann K."/>
            <person name="Migdoll A.M."/>
            <person name="Reinhardt R."/>
            <person name="Seemueller E."/>
        </authorList>
    </citation>
    <scope>NUCLEOTIDE SEQUENCE [LARGE SCALE GENOMIC DNA]</scope>
    <source>
        <strain evidence="2 3">AT</strain>
    </source>
</reference>
<keyword evidence="3" id="KW-1185">Reference proteome</keyword>
<evidence type="ECO:0000313" key="2">
    <source>
        <dbReference type="EMBL" id="CAP18445.1"/>
    </source>
</evidence>
<dbReference type="AlphaFoldDB" id="B3QZQ8"/>
<evidence type="ECO:0000256" key="1">
    <source>
        <dbReference type="SAM" id="MobiDB-lite"/>
    </source>
</evidence>
<feature type="compositionally biased region" description="Basic and acidic residues" evidence="1">
    <location>
        <begin position="226"/>
        <end position="258"/>
    </location>
</feature>
<dbReference type="HOGENOM" id="CLU_1021746_0_0_14"/>
<dbReference type="Proteomes" id="UP000002020">
    <property type="component" value="Chromosome"/>
</dbReference>
<organism evidence="3">
    <name type="scientific">Phytoplasma mali (strain AT)</name>
    <dbReference type="NCBI Taxonomy" id="482235"/>
    <lineage>
        <taxon>Bacteria</taxon>
        <taxon>Bacillati</taxon>
        <taxon>Mycoplasmatota</taxon>
        <taxon>Mollicutes</taxon>
        <taxon>Acholeplasmatales</taxon>
        <taxon>Acholeplasmataceae</taxon>
        <taxon>Candidatus Phytoplasma</taxon>
        <taxon>16SrX (Apple proliferation group)</taxon>
    </lineage>
</organism>